<keyword evidence="3" id="KW-0378">Hydrolase</keyword>
<evidence type="ECO:0000256" key="1">
    <source>
        <dbReference type="ARBA" id="ARBA00022670"/>
    </source>
</evidence>
<dbReference type="AlphaFoldDB" id="A0A485NUY4"/>
<evidence type="ECO:0000259" key="6">
    <source>
        <dbReference type="PROSITE" id="PS50240"/>
    </source>
</evidence>
<dbReference type="GO" id="GO:0005615">
    <property type="term" value="C:extracellular space"/>
    <property type="evidence" value="ECO:0007669"/>
    <property type="project" value="TreeGrafter"/>
</dbReference>
<dbReference type="PANTHER" id="PTHR24264">
    <property type="entry name" value="TRYPSIN-RELATED"/>
    <property type="match status" value="1"/>
</dbReference>
<keyword evidence="2" id="KW-0732">Signal</keyword>
<keyword evidence="4" id="KW-0720">Serine protease</keyword>
<evidence type="ECO:0000256" key="5">
    <source>
        <dbReference type="ARBA" id="ARBA00023145"/>
    </source>
</evidence>
<dbReference type="Pfam" id="PF00089">
    <property type="entry name" value="Trypsin"/>
    <property type="match status" value="1"/>
</dbReference>
<keyword evidence="5" id="KW-0865">Zymogen</keyword>
<accession>A0A485NUY4</accession>
<evidence type="ECO:0000313" key="8">
    <source>
        <dbReference type="Proteomes" id="UP000386466"/>
    </source>
</evidence>
<proteinExistence type="predicted"/>
<gene>
    <name evidence="7" type="ORF">LYPA_23C001965</name>
</gene>
<dbReference type="PROSITE" id="PS50240">
    <property type="entry name" value="TRYPSIN_DOM"/>
    <property type="match status" value="1"/>
</dbReference>
<dbReference type="Proteomes" id="UP000386466">
    <property type="component" value="Unassembled WGS sequence"/>
</dbReference>
<dbReference type="InterPro" id="IPR043504">
    <property type="entry name" value="Peptidase_S1_PA_chymotrypsin"/>
</dbReference>
<keyword evidence="1" id="KW-0645">Protease</keyword>
<dbReference type="InterPro" id="IPR050127">
    <property type="entry name" value="Serine_Proteases_S1"/>
</dbReference>
<sequence length="95" mass="10243">GNTLSSGTNYPDLLQCLDAPLLSQAQGEASYPGQIMKNIVCAGFLERGKDSCQGDSGGPVVCNGELQEIVFWDYGCTQKKKPGVYTKVCDFCRLD</sequence>
<dbReference type="InterPro" id="IPR033116">
    <property type="entry name" value="TRYPSIN_SER"/>
</dbReference>
<protein>
    <submittedName>
        <fullName evidence="7">Anionic trypsin-like</fullName>
    </submittedName>
</protein>
<dbReference type="SUPFAM" id="SSF50494">
    <property type="entry name" value="Trypsin-like serine proteases"/>
    <property type="match status" value="1"/>
</dbReference>
<organism evidence="7 8">
    <name type="scientific">Lynx pardinus</name>
    <name type="common">Iberian lynx</name>
    <name type="synonym">Felis pardina</name>
    <dbReference type="NCBI Taxonomy" id="191816"/>
    <lineage>
        <taxon>Eukaryota</taxon>
        <taxon>Metazoa</taxon>
        <taxon>Chordata</taxon>
        <taxon>Craniata</taxon>
        <taxon>Vertebrata</taxon>
        <taxon>Euteleostomi</taxon>
        <taxon>Mammalia</taxon>
        <taxon>Eutheria</taxon>
        <taxon>Laurasiatheria</taxon>
        <taxon>Carnivora</taxon>
        <taxon>Feliformia</taxon>
        <taxon>Felidae</taxon>
        <taxon>Felinae</taxon>
        <taxon>Lynx</taxon>
    </lineage>
</organism>
<evidence type="ECO:0000256" key="2">
    <source>
        <dbReference type="ARBA" id="ARBA00022729"/>
    </source>
</evidence>
<dbReference type="InterPro" id="IPR009003">
    <property type="entry name" value="Peptidase_S1_PA"/>
</dbReference>
<keyword evidence="8" id="KW-1185">Reference proteome</keyword>
<evidence type="ECO:0000256" key="3">
    <source>
        <dbReference type="ARBA" id="ARBA00022801"/>
    </source>
</evidence>
<dbReference type="EMBL" id="CAAGRJ010024049">
    <property type="protein sequence ID" value="VFV37140.1"/>
    <property type="molecule type" value="Genomic_DNA"/>
</dbReference>
<feature type="non-terminal residue" evidence="7">
    <location>
        <position position="1"/>
    </location>
</feature>
<dbReference type="PANTHER" id="PTHR24264:SF57">
    <property type="entry name" value="TRYPSIN-2"/>
    <property type="match status" value="1"/>
</dbReference>
<dbReference type="GO" id="GO:0004252">
    <property type="term" value="F:serine-type endopeptidase activity"/>
    <property type="evidence" value="ECO:0007669"/>
    <property type="project" value="InterPro"/>
</dbReference>
<reference evidence="7 8" key="1">
    <citation type="submission" date="2019-01" db="EMBL/GenBank/DDBJ databases">
        <authorList>
            <person name="Alioto T."/>
            <person name="Alioto T."/>
        </authorList>
    </citation>
    <scope>NUCLEOTIDE SEQUENCE [LARGE SCALE GENOMIC DNA]</scope>
</reference>
<dbReference type="GO" id="GO:0006508">
    <property type="term" value="P:proteolysis"/>
    <property type="evidence" value="ECO:0007669"/>
    <property type="project" value="UniProtKB-KW"/>
</dbReference>
<name>A0A485NUY4_LYNPA</name>
<dbReference type="PROSITE" id="PS00135">
    <property type="entry name" value="TRYPSIN_SER"/>
    <property type="match status" value="1"/>
</dbReference>
<evidence type="ECO:0000313" key="7">
    <source>
        <dbReference type="EMBL" id="VFV37140.1"/>
    </source>
</evidence>
<dbReference type="InterPro" id="IPR001254">
    <property type="entry name" value="Trypsin_dom"/>
</dbReference>
<evidence type="ECO:0000256" key="4">
    <source>
        <dbReference type="ARBA" id="ARBA00022825"/>
    </source>
</evidence>
<dbReference type="Gene3D" id="2.40.10.10">
    <property type="entry name" value="Trypsin-like serine proteases"/>
    <property type="match status" value="1"/>
</dbReference>
<dbReference type="FunFam" id="2.40.10.10:FF:000248">
    <property type="entry name" value="Anionic trypsin-2"/>
    <property type="match status" value="1"/>
</dbReference>
<feature type="domain" description="Peptidase S1" evidence="6">
    <location>
        <begin position="1"/>
        <end position="95"/>
    </location>
</feature>